<dbReference type="RefSeq" id="WP_143001065.1">
    <property type="nucleotide sequence ID" value="NZ_FMXN01000003.1"/>
</dbReference>
<dbReference type="OrthoDB" id="9153352at2"/>
<gene>
    <name evidence="1" type="ORF">SAMN02927930_00657</name>
</gene>
<protein>
    <recommendedName>
        <fullName evidence="3">DUF4279 domain-containing protein</fullName>
    </recommendedName>
</protein>
<sequence length="287" mass="32233">MNSDSRLRVSLQITHPIISADEIIGHFNYPILYKNSVGMPQQNKNGLSLGEISLETAIRFELHDKEITSCEDMHSYEDISEILLDDLEGFNKEFLQKLVATGGRCAFLIEASKNENVFLELSDKLIHALSSLGAAVYFDFYGGGLHGNSDPSFRVSLRTEHPSLSADEIDEHFSYPAHRKCSVGMPRKSKAGLDMKGVWPVTYVGFRMHDKAITNFEGMSEFLLDALDGFDKAFMNEFIATGGRCRFLFGIFADDHAFWKFSPELMNSLSSLNFAIDLDCYGSYTED</sequence>
<organism evidence="1 2">
    <name type="scientific">Pseudidiomarina indica</name>
    <dbReference type="NCBI Taxonomy" id="1159017"/>
    <lineage>
        <taxon>Bacteria</taxon>
        <taxon>Pseudomonadati</taxon>
        <taxon>Pseudomonadota</taxon>
        <taxon>Gammaproteobacteria</taxon>
        <taxon>Alteromonadales</taxon>
        <taxon>Idiomarinaceae</taxon>
        <taxon>Pseudidiomarina</taxon>
    </lineage>
</organism>
<dbReference type="AlphaFoldDB" id="A0A1G6BAB6"/>
<evidence type="ECO:0008006" key="3">
    <source>
        <dbReference type="Google" id="ProtNLM"/>
    </source>
</evidence>
<proteinExistence type="predicted"/>
<keyword evidence="2" id="KW-1185">Reference proteome</keyword>
<evidence type="ECO:0000313" key="2">
    <source>
        <dbReference type="Proteomes" id="UP000199626"/>
    </source>
</evidence>
<dbReference type="EMBL" id="FMXN01000003">
    <property type="protein sequence ID" value="SDB17602.1"/>
    <property type="molecule type" value="Genomic_DNA"/>
</dbReference>
<reference evidence="2" key="1">
    <citation type="submission" date="2016-10" db="EMBL/GenBank/DDBJ databases">
        <authorList>
            <person name="Varghese N."/>
            <person name="Submissions S."/>
        </authorList>
    </citation>
    <scope>NUCLEOTIDE SEQUENCE [LARGE SCALE GENOMIC DNA]</scope>
    <source>
        <strain evidence="2">CGMCC 1.10824</strain>
    </source>
</reference>
<evidence type="ECO:0000313" key="1">
    <source>
        <dbReference type="EMBL" id="SDB17602.1"/>
    </source>
</evidence>
<dbReference type="Proteomes" id="UP000199626">
    <property type="component" value="Unassembled WGS sequence"/>
</dbReference>
<accession>A0A1G6BAB6</accession>
<name>A0A1G6BAB6_9GAMM</name>